<evidence type="ECO:0000256" key="2">
    <source>
        <dbReference type="ARBA" id="ARBA00022475"/>
    </source>
</evidence>
<proteinExistence type="inferred from homology"/>
<keyword evidence="2 9" id="KW-1003">Cell membrane</keyword>
<comment type="subcellular location">
    <subcellularLocation>
        <location evidence="9">Cell membrane</location>
        <topology evidence="9">Multi-pass membrane protein</topology>
    </subcellularLocation>
</comment>
<evidence type="ECO:0000256" key="9">
    <source>
        <dbReference type="HAMAP-Rule" id="MF_00161"/>
    </source>
</evidence>
<dbReference type="RefSeq" id="WP_226369838.1">
    <property type="nucleotide sequence ID" value="NZ_JADQDE010000018.1"/>
</dbReference>
<evidence type="ECO:0000313" key="10">
    <source>
        <dbReference type="EMBL" id="MBW0126601.1"/>
    </source>
</evidence>
<accession>A0ABS6U359</accession>
<keyword evidence="6 9" id="KW-0378">Hydrolase</keyword>
<dbReference type="InterPro" id="IPR001872">
    <property type="entry name" value="Peptidase_A8"/>
</dbReference>
<dbReference type="PANTHER" id="PTHR33695:SF1">
    <property type="entry name" value="LIPOPROTEIN SIGNAL PEPTIDASE"/>
    <property type="match status" value="1"/>
</dbReference>
<sequence length="174" mass="17607">MTGPQPAHRTWPTTAACAVLALAADQASKAAALVLLVDPIPVLPTFALRLSFNTGAAFSMGTGLTPVLTLIAAAVVGYLVLRAPRIATRAWAVAAGLVGGGAAGNLADRLTRPPGFARGAVVDFLEVSWFASFNIADVAITCGAVVAAVLSLRGTPLWRPLAGDAVGAPPVDQQ</sequence>
<keyword evidence="3 9" id="KW-0645">Protease</keyword>
<evidence type="ECO:0000256" key="7">
    <source>
        <dbReference type="ARBA" id="ARBA00022989"/>
    </source>
</evidence>
<evidence type="ECO:0000256" key="8">
    <source>
        <dbReference type="ARBA" id="ARBA00023136"/>
    </source>
</evidence>
<reference evidence="10 11" key="1">
    <citation type="submission" date="2020-11" db="EMBL/GenBank/DDBJ databases">
        <title>Pseudonocardia abyssalis sp. nov. and Pseudonocardia oceani sp. nov., description and phylogenomic analysis of two novel actinomycetes isolated from the deep Southern Ocean.</title>
        <authorList>
            <person name="Parra J."/>
        </authorList>
    </citation>
    <scope>NUCLEOTIDE SEQUENCE [LARGE SCALE GENOMIC DNA]</scope>
    <source>
        <strain evidence="11">KRD185</strain>
    </source>
</reference>
<evidence type="ECO:0000256" key="4">
    <source>
        <dbReference type="ARBA" id="ARBA00022692"/>
    </source>
</evidence>
<keyword evidence="11" id="KW-1185">Reference proteome</keyword>
<keyword evidence="4 9" id="KW-0812">Transmembrane</keyword>
<comment type="function">
    <text evidence="9">This protein specifically catalyzes the removal of signal peptides from prolipoproteins.</text>
</comment>
<evidence type="ECO:0000256" key="5">
    <source>
        <dbReference type="ARBA" id="ARBA00022750"/>
    </source>
</evidence>
<dbReference type="HAMAP" id="MF_00161">
    <property type="entry name" value="LspA"/>
    <property type="match status" value="1"/>
</dbReference>
<comment type="similarity">
    <text evidence="1 9">Belongs to the peptidase A8 family.</text>
</comment>
<evidence type="ECO:0000313" key="11">
    <source>
        <dbReference type="Proteomes" id="UP000694300"/>
    </source>
</evidence>
<feature type="transmembrane region" description="Helical" evidence="9">
    <location>
        <begin position="88"/>
        <end position="107"/>
    </location>
</feature>
<organism evidence="10 11">
    <name type="scientific">Pseudonocardia oceani</name>
    <dbReference type="NCBI Taxonomy" id="2792013"/>
    <lineage>
        <taxon>Bacteria</taxon>
        <taxon>Bacillati</taxon>
        <taxon>Actinomycetota</taxon>
        <taxon>Actinomycetes</taxon>
        <taxon>Pseudonocardiales</taxon>
        <taxon>Pseudonocardiaceae</taxon>
        <taxon>Pseudonocardia</taxon>
    </lineage>
</organism>
<feature type="active site" evidence="9">
    <location>
        <position position="123"/>
    </location>
</feature>
<name>A0ABS6U359_9PSEU</name>
<dbReference type="PANTHER" id="PTHR33695">
    <property type="entry name" value="LIPOPROTEIN SIGNAL PEPTIDASE"/>
    <property type="match status" value="1"/>
</dbReference>
<dbReference type="EC" id="3.4.23.36" evidence="9"/>
<evidence type="ECO:0000256" key="1">
    <source>
        <dbReference type="ARBA" id="ARBA00006139"/>
    </source>
</evidence>
<feature type="active site" evidence="9">
    <location>
        <position position="137"/>
    </location>
</feature>
<dbReference type="EMBL" id="JADQDF010000001">
    <property type="protein sequence ID" value="MBW0126601.1"/>
    <property type="molecule type" value="Genomic_DNA"/>
</dbReference>
<feature type="transmembrane region" description="Helical" evidence="9">
    <location>
        <begin position="127"/>
        <end position="150"/>
    </location>
</feature>
<protein>
    <recommendedName>
        <fullName evidence="9">Lipoprotein signal peptidase</fullName>
        <ecNumber evidence="9">3.4.23.36</ecNumber>
    </recommendedName>
    <alternativeName>
        <fullName evidence="9">Prolipoprotein signal peptidase</fullName>
    </alternativeName>
    <alternativeName>
        <fullName evidence="9">Signal peptidase II</fullName>
        <shortName evidence="9">SPase II</shortName>
    </alternativeName>
</protein>
<dbReference type="Pfam" id="PF01252">
    <property type="entry name" value="Peptidase_A8"/>
    <property type="match status" value="1"/>
</dbReference>
<evidence type="ECO:0000256" key="3">
    <source>
        <dbReference type="ARBA" id="ARBA00022670"/>
    </source>
</evidence>
<comment type="caution">
    <text evidence="10">The sequence shown here is derived from an EMBL/GenBank/DDBJ whole genome shotgun (WGS) entry which is preliminary data.</text>
</comment>
<comment type="catalytic activity">
    <reaction evidence="9">
        <text>Release of signal peptides from bacterial membrane prolipoproteins. Hydrolyzes -Xaa-Yaa-Zaa-|-(S,diacylglyceryl)Cys-, in which Xaa is hydrophobic (preferably Leu), and Yaa (Ala or Ser) and Zaa (Gly or Ala) have small, neutral side chains.</text>
        <dbReference type="EC" id="3.4.23.36"/>
    </reaction>
</comment>
<comment type="pathway">
    <text evidence="9">Protein modification; lipoprotein biosynthesis (signal peptide cleavage).</text>
</comment>
<evidence type="ECO:0000256" key="6">
    <source>
        <dbReference type="ARBA" id="ARBA00022801"/>
    </source>
</evidence>
<feature type="transmembrane region" description="Helical" evidence="9">
    <location>
        <begin position="56"/>
        <end position="81"/>
    </location>
</feature>
<keyword evidence="5 9" id="KW-0064">Aspartyl protease</keyword>
<comment type="caution">
    <text evidence="9">Lacks conserved residue(s) required for the propagation of feature annotation.</text>
</comment>
<keyword evidence="7 9" id="KW-1133">Transmembrane helix</keyword>
<dbReference type="Proteomes" id="UP000694300">
    <property type="component" value="Unassembled WGS sequence"/>
</dbReference>
<keyword evidence="8 9" id="KW-0472">Membrane</keyword>
<gene>
    <name evidence="9" type="primary">lspA</name>
    <name evidence="10" type="ORF">I4I82_02705</name>
</gene>